<organism evidence="2 3">
    <name type="scientific">Scopulibacillus cellulosilyticus</name>
    <dbReference type="NCBI Taxonomy" id="2665665"/>
    <lineage>
        <taxon>Bacteria</taxon>
        <taxon>Bacillati</taxon>
        <taxon>Bacillota</taxon>
        <taxon>Bacilli</taxon>
        <taxon>Bacillales</taxon>
        <taxon>Sporolactobacillaceae</taxon>
        <taxon>Scopulibacillus</taxon>
    </lineage>
</organism>
<gene>
    <name evidence="2" type="ORF">ACFQRG_17780</name>
</gene>
<evidence type="ECO:0000259" key="1">
    <source>
        <dbReference type="SMART" id="SM00849"/>
    </source>
</evidence>
<dbReference type="SUPFAM" id="SSF56281">
    <property type="entry name" value="Metallo-hydrolase/oxidoreductase"/>
    <property type="match status" value="1"/>
</dbReference>
<proteinExistence type="predicted"/>
<reference evidence="3" key="1">
    <citation type="journal article" date="2019" name="Int. J. Syst. Evol. Microbiol.">
        <title>The Global Catalogue of Microorganisms (GCM) 10K type strain sequencing project: providing services to taxonomists for standard genome sequencing and annotation.</title>
        <authorList>
            <consortium name="The Broad Institute Genomics Platform"/>
            <consortium name="The Broad Institute Genome Sequencing Center for Infectious Disease"/>
            <person name="Wu L."/>
            <person name="Ma J."/>
        </authorList>
    </citation>
    <scope>NUCLEOTIDE SEQUENCE [LARGE SCALE GENOMIC DNA]</scope>
    <source>
        <strain evidence="3">CGMCC 1.16305</strain>
    </source>
</reference>
<keyword evidence="3" id="KW-1185">Reference proteome</keyword>
<dbReference type="Pfam" id="PF00753">
    <property type="entry name" value="Lactamase_B"/>
    <property type="match status" value="1"/>
</dbReference>
<protein>
    <submittedName>
        <fullName evidence="2">MBL fold metallo-hydrolase</fullName>
    </submittedName>
</protein>
<name>A0ABW2Q2I5_9BACL</name>
<dbReference type="EMBL" id="JBHTCO010000039">
    <property type="protein sequence ID" value="MFC7394776.1"/>
    <property type="molecule type" value="Genomic_DNA"/>
</dbReference>
<dbReference type="InterPro" id="IPR036866">
    <property type="entry name" value="RibonucZ/Hydroxyglut_hydro"/>
</dbReference>
<dbReference type="InterPro" id="IPR050662">
    <property type="entry name" value="Sec-metab_biosynth-thioest"/>
</dbReference>
<feature type="domain" description="Metallo-beta-lactamase" evidence="1">
    <location>
        <begin position="23"/>
        <end position="236"/>
    </location>
</feature>
<dbReference type="SMART" id="SM00849">
    <property type="entry name" value="Lactamase_B"/>
    <property type="match status" value="1"/>
</dbReference>
<dbReference type="PANTHER" id="PTHR23131">
    <property type="entry name" value="ENDORIBONUCLEASE LACTB2"/>
    <property type="match status" value="1"/>
</dbReference>
<accession>A0ABW2Q2I5</accession>
<evidence type="ECO:0000313" key="2">
    <source>
        <dbReference type="EMBL" id="MFC7394776.1"/>
    </source>
</evidence>
<dbReference type="Proteomes" id="UP001596505">
    <property type="component" value="Unassembled WGS sequence"/>
</dbReference>
<evidence type="ECO:0000313" key="3">
    <source>
        <dbReference type="Proteomes" id="UP001596505"/>
    </source>
</evidence>
<dbReference type="RefSeq" id="WP_380968599.1">
    <property type="nucleotide sequence ID" value="NZ_JBHTCO010000039.1"/>
</dbReference>
<sequence length="332" mass="38230">MKPVLVDHGVWQMTLPTPFDIGPVNVYLIQNDIITLVDAGPKTEEAWLSFNDALKHIGMTPKDIDQIVLTHHHPDHTGLVNYFNQDIPVIAHSRLRPWFEQDEAFMMRYNRYFKALGYQMGVPEIYRKKMSSIEEDLKYASKGILTKAVDEGDTIDGLKDWQVLYTPGHAQSHISLYREKDGLFLAGDLLLEKISSNAILEPPYNDKETPPCSLLQYRESLKRCLKLNISKVCPGHGKVFAQAHELINERLQNQLERRNKVLSYLESGWKTTFDIGKEMFSKAYLTQMDLVLSEIQGYLDWLLQAENIQKIENNGVIYYKGLYAENTSTRTF</sequence>
<comment type="caution">
    <text evidence="2">The sequence shown here is derived from an EMBL/GenBank/DDBJ whole genome shotgun (WGS) entry which is preliminary data.</text>
</comment>
<dbReference type="InterPro" id="IPR001279">
    <property type="entry name" value="Metallo-B-lactamas"/>
</dbReference>
<dbReference type="PANTHER" id="PTHR23131:SF4">
    <property type="entry name" value="METALLO-BETA-LACTAMASE SUPERFAMILY POTEIN"/>
    <property type="match status" value="1"/>
</dbReference>
<dbReference type="Gene3D" id="3.60.15.10">
    <property type="entry name" value="Ribonuclease Z/Hydroxyacylglutathione hydrolase-like"/>
    <property type="match status" value="1"/>
</dbReference>